<evidence type="ECO:0000256" key="1">
    <source>
        <dbReference type="ARBA" id="ARBA00012771"/>
    </source>
</evidence>
<dbReference type="GO" id="GO:0003676">
    <property type="term" value="F:nucleic acid binding"/>
    <property type="evidence" value="ECO:0007669"/>
    <property type="project" value="InterPro"/>
</dbReference>
<keyword evidence="3 8" id="KW-0808">Transferase</keyword>
<feature type="domain" description="Release factor glutamine methyltransferase N-terminal" evidence="7">
    <location>
        <begin position="5"/>
        <end position="70"/>
    </location>
</feature>
<dbReference type="NCBIfam" id="TIGR00536">
    <property type="entry name" value="hemK_fam"/>
    <property type="match status" value="1"/>
</dbReference>
<keyword evidence="4" id="KW-0949">S-adenosyl-L-methionine</keyword>
<proteinExistence type="predicted"/>
<protein>
    <recommendedName>
        <fullName evidence="1">peptide chain release factor N(5)-glutamine methyltransferase</fullName>
        <ecNumber evidence="1">2.1.1.297</ecNumber>
    </recommendedName>
</protein>
<dbReference type="PANTHER" id="PTHR18895">
    <property type="entry name" value="HEMK METHYLTRANSFERASE"/>
    <property type="match status" value="1"/>
</dbReference>
<evidence type="ECO:0000259" key="7">
    <source>
        <dbReference type="Pfam" id="PF17827"/>
    </source>
</evidence>
<dbReference type="RefSeq" id="WP_171994172.1">
    <property type="nucleotide sequence ID" value="NZ_CP012542.1"/>
</dbReference>
<dbReference type="CDD" id="cd02440">
    <property type="entry name" value="AdoMet_MTases"/>
    <property type="match status" value="1"/>
</dbReference>
<gene>
    <name evidence="8" type="primary">hemK</name>
    <name evidence="8" type="ORF">CMUC_1697</name>
</gene>
<comment type="catalytic activity">
    <reaction evidence="5">
        <text>L-glutaminyl-[peptide chain release factor] + S-adenosyl-L-methionine = N(5)-methyl-L-glutaminyl-[peptide chain release factor] + S-adenosyl-L-homocysteine + H(+)</text>
        <dbReference type="Rhea" id="RHEA:42896"/>
        <dbReference type="Rhea" id="RHEA-COMP:10271"/>
        <dbReference type="Rhea" id="RHEA-COMP:10272"/>
        <dbReference type="ChEBI" id="CHEBI:15378"/>
        <dbReference type="ChEBI" id="CHEBI:30011"/>
        <dbReference type="ChEBI" id="CHEBI:57856"/>
        <dbReference type="ChEBI" id="CHEBI:59789"/>
        <dbReference type="ChEBI" id="CHEBI:61891"/>
        <dbReference type="EC" id="2.1.1.297"/>
    </reaction>
</comment>
<dbReference type="InterPro" id="IPR002052">
    <property type="entry name" value="DNA_methylase_N6_adenine_CS"/>
</dbReference>
<dbReference type="Gene3D" id="1.10.8.10">
    <property type="entry name" value="DNA helicase RuvA subunit, C-terminal domain"/>
    <property type="match status" value="1"/>
</dbReference>
<dbReference type="InterPro" id="IPR050320">
    <property type="entry name" value="N5-glutamine_MTase"/>
</dbReference>
<dbReference type="PROSITE" id="PS00092">
    <property type="entry name" value="N6_MTASE"/>
    <property type="match status" value="1"/>
</dbReference>
<dbReference type="AlphaFoldDB" id="A0A6G5QIY1"/>
<dbReference type="InterPro" id="IPR029063">
    <property type="entry name" value="SAM-dependent_MTases_sf"/>
</dbReference>
<reference evidence="8 9" key="1">
    <citation type="submission" date="2016-07" db="EMBL/GenBank/DDBJ databases">
        <title>Comparative genomics of the Campylobacter concisus group.</title>
        <authorList>
            <person name="Miller W.G."/>
            <person name="Yee E."/>
            <person name="Chapman M.H."/>
            <person name="Huynh S."/>
            <person name="Bono J.L."/>
            <person name="On S.L.W."/>
            <person name="StLeger J."/>
            <person name="Foster G."/>
            <person name="Parker C.T."/>
        </authorList>
    </citation>
    <scope>NUCLEOTIDE SEQUENCE [LARGE SCALE GENOMIC DNA]</scope>
    <source>
        <strain evidence="8 9">CCUG 21559</strain>
    </source>
</reference>
<dbReference type="GO" id="GO:0102559">
    <property type="term" value="F:peptide chain release factor N(5)-glutamine methyltransferase activity"/>
    <property type="evidence" value="ECO:0007669"/>
    <property type="project" value="UniProtKB-EC"/>
</dbReference>
<name>A0A6G5QIY1_9BACT</name>
<dbReference type="EMBL" id="CP012542">
    <property type="protein sequence ID" value="QCD45446.1"/>
    <property type="molecule type" value="Genomic_DNA"/>
</dbReference>
<evidence type="ECO:0000313" key="8">
    <source>
        <dbReference type="EMBL" id="QCD45446.1"/>
    </source>
</evidence>
<dbReference type="Proteomes" id="UP000503264">
    <property type="component" value="Chromosome"/>
</dbReference>
<dbReference type="InterPro" id="IPR004556">
    <property type="entry name" value="HemK-like"/>
</dbReference>
<evidence type="ECO:0000256" key="3">
    <source>
        <dbReference type="ARBA" id="ARBA00022679"/>
    </source>
</evidence>
<dbReference type="EC" id="2.1.1.297" evidence="1"/>
<evidence type="ECO:0000256" key="2">
    <source>
        <dbReference type="ARBA" id="ARBA00022603"/>
    </source>
</evidence>
<dbReference type="Pfam" id="PF17827">
    <property type="entry name" value="PrmC_N"/>
    <property type="match status" value="1"/>
</dbReference>
<organism evidence="8 9">
    <name type="scientific">Campylobacter mucosalis CCUG 21559</name>
    <dbReference type="NCBI Taxonomy" id="1032067"/>
    <lineage>
        <taxon>Bacteria</taxon>
        <taxon>Pseudomonadati</taxon>
        <taxon>Campylobacterota</taxon>
        <taxon>Epsilonproteobacteria</taxon>
        <taxon>Campylobacterales</taxon>
        <taxon>Campylobacteraceae</taxon>
        <taxon>Campylobacter</taxon>
    </lineage>
</organism>
<evidence type="ECO:0000259" key="6">
    <source>
        <dbReference type="Pfam" id="PF05175"/>
    </source>
</evidence>
<sequence length="269" mass="30371">MRVKEALNLAKSELKDCENGSSVARILLCNFLNFSKEELFLKDNEIFDFSEYFTQIWRFKNGEPLEYITGKASFYSLEFDVFKGVLIPRPETEILVDKVLDVAKGFNMPKIAEIGVGSGIISICLALNLKNALIKSSDISGVAIENATKNAKKFGVSDKVELFNCSYLDEICGQIDILVSNPPYIANEYELDKWVQNEPKTALFGGVSGDEILKEIIKISSLRDIKILACEMGYDQRESMQKELGNFNYKAEFYKDLAGFDRGFVAFKY</sequence>
<dbReference type="Pfam" id="PF05175">
    <property type="entry name" value="MTS"/>
    <property type="match status" value="1"/>
</dbReference>
<dbReference type="SUPFAM" id="SSF53335">
    <property type="entry name" value="S-adenosyl-L-methionine-dependent methyltransferases"/>
    <property type="match status" value="1"/>
</dbReference>
<dbReference type="InterPro" id="IPR007848">
    <property type="entry name" value="Small_mtfrase_dom"/>
</dbReference>
<dbReference type="Gene3D" id="3.40.50.150">
    <property type="entry name" value="Vaccinia Virus protein VP39"/>
    <property type="match status" value="1"/>
</dbReference>
<dbReference type="PANTHER" id="PTHR18895:SF74">
    <property type="entry name" value="MTRF1L RELEASE FACTOR GLUTAMINE METHYLTRANSFERASE"/>
    <property type="match status" value="1"/>
</dbReference>
<feature type="domain" description="Methyltransferase small" evidence="6">
    <location>
        <begin position="103"/>
        <end position="188"/>
    </location>
</feature>
<dbReference type="InterPro" id="IPR040758">
    <property type="entry name" value="PrmC_N"/>
</dbReference>
<evidence type="ECO:0000256" key="4">
    <source>
        <dbReference type="ARBA" id="ARBA00022691"/>
    </source>
</evidence>
<accession>A0A6G5QIY1</accession>
<evidence type="ECO:0000313" key="9">
    <source>
        <dbReference type="Proteomes" id="UP000503264"/>
    </source>
</evidence>
<keyword evidence="2 8" id="KW-0489">Methyltransferase</keyword>
<dbReference type="GO" id="GO:0032259">
    <property type="term" value="P:methylation"/>
    <property type="evidence" value="ECO:0007669"/>
    <property type="project" value="UniProtKB-KW"/>
</dbReference>
<keyword evidence="9" id="KW-1185">Reference proteome</keyword>
<evidence type="ECO:0000256" key="5">
    <source>
        <dbReference type="ARBA" id="ARBA00048391"/>
    </source>
</evidence>